<name>A0A3M7GJX9_HORWE</name>
<evidence type="ECO:0000313" key="3">
    <source>
        <dbReference type="Proteomes" id="UP000280598"/>
    </source>
</evidence>
<evidence type="ECO:0000256" key="1">
    <source>
        <dbReference type="SAM" id="MobiDB-lite"/>
    </source>
</evidence>
<dbReference type="NCBIfam" id="NF047352">
    <property type="entry name" value="P_loop_sacsin"/>
    <property type="match status" value="1"/>
</dbReference>
<sequence>MNSEPLQTRHNDVPDELWLLITEHLAAKELWASARHINERLSRIATDQLMRADHLRRLSIGVSFSLGSGSHHRWFDIRGTITFSFQHFKEHNSHYAIFGSLLVHPQESYAIAMRKWETICSQGNRGGEQWKVQEGVDGDVKVVRLPNLVVMGPGHELRSFLRQPTSSQALLAGCFVRLGRCCGIAIMDDVNEAKELIEKIRRARRVDEGGEEDANAADLLSEELYSKPTHFILELIQNSDDNKYAADVLPKLHIVYREDGLLFIGCNEVGFTAANVQAICRIACSTKKVEGSQKGYIGEKGIGFKAVFKVADMVWIKSGALSFAFDKTKPLGMIAPKWTDFPPGGNMDERTMFCFRIPEQEHRDIVAAHLLELKPELLIFLRQLKRVIVTLQDKAGKVKRTFSLAREDSQVSGVRLTTLRHIVTRPKAATNEEQFLVFHDTKTGMPREKKRENVTESNVLMAFPVSASMEPVLSDRRTFNYLPIRSYGLPFVLQGDFMLSASREDILQQNKWNDAVVDATIALFAKCIDAFNATGLLKYTWPRYAKSQGNAHGTIFSGFFKRLCTQLRSKEVLQSQAGSLQKPSSLFIVPLDYMDGPKPLVVAPGRLRTYLSPTYRANDLSDLRISPLGPREFFSIVSRYAKFSKQPEVWHVKLAKALLRAGPLYARAMPLIPMSDGKWIAPDKGKFYFPEVAEGMSIPNGIEVAMISSEVNDPHRRNLFKELGASKLRMNEVFELILNQHKNSRHSNKAWNCEQAVEHARFLFSAPSRPRSYTFKDFRLCGSDNQLHVAEDLYMDDPHGTTTMSSLFGKSNARTVFIHPRYFDTSVIEVSSSWLNWLKNEVGINTLPRLTRPGYHISPEFHWLIDNKASSVWLSLLKDNSSLYDLARCARDVKTDLSKAPVRCRDGQDRKLGDVYLPSKAVAEEPNAHVAVPLLDIKQPDDAAWQNLQAIGLRTRPDIAFYLAVLKNMSLASDPVASRADVRKVYEKIQSAAYQDSQLVKTTFESSALVLITSGNQSRWVNLSSCRWDTVAALQLHGLSALFPRLRNLFKDILNVRNADAVDIVNELASAKDADDPVAKAQGLLIALSSQFSLNPTEKAAVHRIKKESMKVFPIMDAESSVRLRSATDGDWFVPDRQRLHESFKSKVGFLHLEGGTTRTMTTLLERLGLEDRLLTKHVREETQAGGDVVYQRGMTDMVRSKAFYIAQLAEPDSRKAVMDQLAAIEIYSASSLSLQWFIPRSSGRIYGQSEQGFAMTQKDGGQIRITISDHAVAGRSMPWVKFAAEILDACDVKADQEKKCIMVSILSGDEDIIKDTLEEASLLPGMSSFSEGELDLPTVAGDNHAAVASDFNPTTGMTNMTATASNSNSGTGAAVPAESHRARAPFSRKQNFSKSTGLSGHSNNNKHVDLAKISKAGASFSASRLRTVTNGSNHSRVSKDNFNMDDMLRTLPSNGQSPLGSAGQMSSPGESTEYQRDSGFGGEVYIYESFMKEFGITWSSWTSHLREQYDLPPFTEFEGNFADFTISDPGICKRMTEWLTAASSEDMERWAGQDLTYHFEVKATVGRAEEPFSMSNAQLKLAKRYHESDSDLYVILRVYKLEGDTGVLAYVDPYGLMLTGKLSFEARDGYEVYAS</sequence>
<dbReference type="Proteomes" id="UP000280598">
    <property type="component" value="Unassembled WGS sequence"/>
</dbReference>
<dbReference type="SUPFAM" id="SSF55874">
    <property type="entry name" value="ATPase domain of HSP90 chaperone/DNA topoisomerase II/histidine kinase"/>
    <property type="match status" value="1"/>
</dbReference>
<dbReference type="InterPro" id="IPR036890">
    <property type="entry name" value="HATPase_C_sf"/>
</dbReference>
<accession>A0A3M7GJX9</accession>
<organism evidence="2 3">
    <name type="scientific">Hortaea werneckii</name>
    <name type="common">Black yeast</name>
    <name type="synonym">Cladosporium werneckii</name>
    <dbReference type="NCBI Taxonomy" id="91943"/>
    <lineage>
        <taxon>Eukaryota</taxon>
        <taxon>Fungi</taxon>
        <taxon>Dikarya</taxon>
        <taxon>Ascomycota</taxon>
        <taxon>Pezizomycotina</taxon>
        <taxon>Dothideomycetes</taxon>
        <taxon>Dothideomycetidae</taxon>
        <taxon>Mycosphaerellales</taxon>
        <taxon>Teratosphaeriaceae</taxon>
        <taxon>Hortaea</taxon>
    </lineage>
</organism>
<comment type="caution">
    <text evidence="2">The sequence shown here is derived from an EMBL/GenBank/DDBJ whole genome shotgun (WGS) entry which is preliminary data.</text>
</comment>
<feature type="compositionally biased region" description="Polar residues" evidence="1">
    <location>
        <begin position="1453"/>
        <end position="1473"/>
    </location>
</feature>
<protein>
    <recommendedName>
        <fullName evidence="4">Protein NO VEIN C-terminal domain-containing protein</fullName>
    </recommendedName>
</protein>
<feature type="compositionally biased region" description="Polar residues" evidence="1">
    <location>
        <begin position="1389"/>
        <end position="1406"/>
    </location>
</feature>
<dbReference type="PANTHER" id="PTHR32387">
    <property type="entry name" value="WU:FJ29H11"/>
    <property type="match status" value="1"/>
</dbReference>
<evidence type="ECO:0000313" key="2">
    <source>
        <dbReference type="EMBL" id="RMZ01440.1"/>
    </source>
</evidence>
<evidence type="ECO:0008006" key="4">
    <source>
        <dbReference type="Google" id="ProtNLM"/>
    </source>
</evidence>
<proteinExistence type="predicted"/>
<dbReference type="VEuPathDB" id="FungiDB:BTJ68_04309"/>
<dbReference type="PANTHER" id="PTHR32387:SF0">
    <property type="entry name" value="PROTEIN NO VEIN"/>
    <property type="match status" value="1"/>
</dbReference>
<feature type="region of interest" description="Disordered" evidence="1">
    <location>
        <begin position="1351"/>
        <end position="1406"/>
    </location>
</feature>
<reference evidence="2 3" key="1">
    <citation type="journal article" date="2018" name="BMC Genomics">
        <title>Genomic evidence for intraspecific hybridization in a clonal and extremely halotolerant yeast.</title>
        <authorList>
            <person name="Gostincar C."/>
            <person name="Stajich J.E."/>
            <person name="Zupancic J."/>
            <person name="Zalar P."/>
            <person name="Gunde-Cimerman N."/>
        </authorList>
    </citation>
    <scope>NUCLEOTIDE SEQUENCE [LARGE SCALE GENOMIC DNA]</scope>
    <source>
        <strain evidence="2 3">EXF-562</strain>
    </source>
</reference>
<dbReference type="EMBL" id="QWIS01000212">
    <property type="protein sequence ID" value="RMZ01440.1"/>
    <property type="molecule type" value="Genomic_DNA"/>
</dbReference>
<dbReference type="InterPro" id="IPR052957">
    <property type="entry name" value="Auxin_embryo_med"/>
</dbReference>
<feature type="region of interest" description="Disordered" evidence="1">
    <location>
        <begin position="1453"/>
        <end position="1477"/>
    </location>
</feature>
<dbReference type="Gene3D" id="3.30.565.10">
    <property type="entry name" value="Histidine kinase-like ATPase, C-terminal domain"/>
    <property type="match status" value="1"/>
</dbReference>
<gene>
    <name evidence="2" type="ORF">D0860_07620</name>
</gene>
<feature type="compositionally biased region" description="Polar residues" evidence="1">
    <location>
        <begin position="1352"/>
        <end position="1372"/>
    </location>
</feature>